<keyword evidence="3" id="KW-1185">Reference proteome</keyword>
<proteinExistence type="predicted"/>
<dbReference type="AlphaFoldDB" id="A0A9W7DTI0"/>
<feature type="compositionally biased region" description="Polar residues" evidence="1">
    <location>
        <begin position="60"/>
        <end position="76"/>
    </location>
</feature>
<evidence type="ECO:0000313" key="3">
    <source>
        <dbReference type="Proteomes" id="UP001165122"/>
    </source>
</evidence>
<name>A0A9W7DTI0_9STRA</name>
<evidence type="ECO:0000313" key="2">
    <source>
        <dbReference type="EMBL" id="GMH53690.1"/>
    </source>
</evidence>
<feature type="region of interest" description="Disordered" evidence="1">
    <location>
        <begin position="56"/>
        <end position="76"/>
    </location>
</feature>
<dbReference type="EMBL" id="BRXW01000426">
    <property type="protein sequence ID" value="GMH53690.1"/>
    <property type="molecule type" value="Genomic_DNA"/>
</dbReference>
<accession>A0A9W7DTI0</accession>
<organism evidence="2 3">
    <name type="scientific">Triparma laevis f. longispina</name>
    <dbReference type="NCBI Taxonomy" id="1714387"/>
    <lineage>
        <taxon>Eukaryota</taxon>
        <taxon>Sar</taxon>
        <taxon>Stramenopiles</taxon>
        <taxon>Ochrophyta</taxon>
        <taxon>Bolidophyceae</taxon>
        <taxon>Parmales</taxon>
        <taxon>Triparmaceae</taxon>
        <taxon>Triparma</taxon>
    </lineage>
</organism>
<feature type="compositionally biased region" description="Low complexity" evidence="1">
    <location>
        <begin position="121"/>
        <end position="135"/>
    </location>
</feature>
<reference evidence="3" key="1">
    <citation type="journal article" date="2023" name="Commun. Biol.">
        <title>Genome analysis of Parmales, the sister group of diatoms, reveals the evolutionary specialization of diatoms from phago-mixotrophs to photoautotrophs.</title>
        <authorList>
            <person name="Ban H."/>
            <person name="Sato S."/>
            <person name="Yoshikawa S."/>
            <person name="Yamada K."/>
            <person name="Nakamura Y."/>
            <person name="Ichinomiya M."/>
            <person name="Sato N."/>
            <person name="Blanc-Mathieu R."/>
            <person name="Endo H."/>
            <person name="Kuwata A."/>
            <person name="Ogata H."/>
        </authorList>
    </citation>
    <scope>NUCLEOTIDE SEQUENCE [LARGE SCALE GENOMIC DNA]</scope>
    <source>
        <strain evidence="3">NIES 3700</strain>
    </source>
</reference>
<sequence>MSGSGGLSDFYDSMGGDNINTSLHHHFLPPHPPSTPKPQSSQIGLPWWHKEIQKERQRQSHVTNSGLAHEGMSSSYNSNTSLFDNRVEETISTQRQLTLPFLVFSQRQRNGENQPTLSDATTTTISSSTSSISSSNSFGGRMYAQNRSPPTIHCEFPGRTCNNCQKDLSSKNVKVVECEYCEKVTCCWEGCGGCGRRFCRFCLTTRFDVDGDKTLCIDCDREIDDNLVDMDDDAMETDT</sequence>
<evidence type="ECO:0000256" key="1">
    <source>
        <dbReference type="SAM" id="MobiDB-lite"/>
    </source>
</evidence>
<feature type="compositionally biased region" description="Polar residues" evidence="1">
    <location>
        <begin position="110"/>
        <end position="120"/>
    </location>
</feature>
<feature type="region of interest" description="Disordered" evidence="1">
    <location>
        <begin position="110"/>
        <end position="141"/>
    </location>
</feature>
<dbReference type="Proteomes" id="UP001165122">
    <property type="component" value="Unassembled WGS sequence"/>
</dbReference>
<comment type="caution">
    <text evidence="2">The sequence shown here is derived from an EMBL/GenBank/DDBJ whole genome shotgun (WGS) entry which is preliminary data.</text>
</comment>
<feature type="region of interest" description="Disordered" evidence="1">
    <location>
        <begin position="22"/>
        <end position="43"/>
    </location>
</feature>
<gene>
    <name evidence="2" type="ORF">TrLO_g14330</name>
</gene>
<protein>
    <submittedName>
        <fullName evidence="2">Uncharacterized protein</fullName>
    </submittedName>
</protein>